<feature type="transmembrane region" description="Helical" evidence="5">
    <location>
        <begin position="93"/>
        <end position="114"/>
    </location>
</feature>
<dbReference type="Pfam" id="PF08507">
    <property type="entry name" value="COPI_assoc"/>
    <property type="match status" value="1"/>
</dbReference>
<dbReference type="Proteomes" id="UP000019375">
    <property type="component" value="Unassembled WGS sequence"/>
</dbReference>
<organism evidence="6 7">
    <name type="scientific">Zygosaccharomyces bailii (strain CLIB 213 / ATCC 58445 / CBS 680 / BCRC 21525 / NBRC 1098 / NCYC 1416 / NRRL Y-2227)</name>
    <dbReference type="NCBI Taxonomy" id="1333698"/>
    <lineage>
        <taxon>Eukaryota</taxon>
        <taxon>Fungi</taxon>
        <taxon>Dikarya</taxon>
        <taxon>Ascomycota</taxon>
        <taxon>Saccharomycotina</taxon>
        <taxon>Saccharomycetes</taxon>
        <taxon>Saccharomycetales</taxon>
        <taxon>Saccharomycetaceae</taxon>
        <taxon>Zygosaccharomyces</taxon>
    </lineage>
</organism>
<proteinExistence type="predicted"/>
<keyword evidence="7" id="KW-1185">Reference proteome</keyword>
<accession>A0A8J2X4X8</accession>
<dbReference type="OrthoDB" id="423534at2759"/>
<protein>
    <submittedName>
        <fullName evidence="6">BN860_04962g1_1</fullName>
    </submittedName>
</protein>
<feature type="transmembrane region" description="Helical" evidence="5">
    <location>
        <begin position="69"/>
        <end position="87"/>
    </location>
</feature>
<reference evidence="7" key="1">
    <citation type="journal article" date="2013" name="Genome Announc.">
        <title>Genome sequence of the food spoilage yeast Zygosaccharomyces bailii CLIB 213(T).</title>
        <authorList>
            <person name="Galeote V."/>
            <person name="Bigey F."/>
            <person name="Devillers H."/>
            <person name="Neuveglise C."/>
            <person name="Dequin S."/>
        </authorList>
    </citation>
    <scope>NUCLEOTIDE SEQUENCE [LARGE SCALE GENOMIC DNA]</scope>
    <source>
        <strain evidence="7">CLIB 213 / ATCC 58445 / CBS 680 / CCRC 21525 / NBRC 1098 / NCYC 1416 / NRRL Y-2227</strain>
    </source>
</reference>
<dbReference type="AlphaFoldDB" id="A0A8J2X4X8"/>
<dbReference type="GO" id="GO:0000139">
    <property type="term" value="C:Golgi membrane"/>
    <property type="evidence" value="ECO:0007669"/>
    <property type="project" value="TreeGrafter"/>
</dbReference>
<keyword evidence="4 5" id="KW-0472">Membrane</keyword>
<keyword evidence="2 5" id="KW-0812">Transmembrane</keyword>
<feature type="transmembrane region" description="Helical" evidence="5">
    <location>
        <begin position="39"/>
        <end position="57"/>
    </location>
</feature>
<keyword evidence="3 5" id="KW-1133">Transmembrane helix</keyword>
<comment type="subcellular location">
    <subcellularLocation>
        <location evidence="1">Membrane</location>
        <topology evidence="1">Multi-pass membrane protein</topology>
    </subcellularLocation>
</comment>
<evidence type="ECO:0000256" key="2">
    <source>
        <dbReference type="ARBA" id="ARBA00022692"/>
    </source>
</evidence>
<evidence type="ECO:0000256" key="3">
    <source>
        <dbReference type="ARBA" id="ARBA00022989"/>
    </source>
</evidence>
<dbReference type="PANTHER" id="PTHR28128">
    <property type="entry name" value="GOLGI APPARATUS MEMBRANE PROTEIN TVP15"/>
    <property type="match status" value="1"/>
</dbReference>
<evidence type="ECO:0000313" key="7">
    <source>
        <dbReference type="Proteomes" id="UP000019375"/>
    </source>
</evidence>
<sequence length="141" mass="15877">MSETMPPVFFKVANLMIGSMALLSSVSQLTYIVSNFNTFLLAIYAIPLSALIIVLEFQVPSFLYKYCSFYFSFLGRGLFYILLSFLINTGGVFKMLVTLFTFLLGLIYVAFEFLPQIEEPANFRAEGAPISVDDDDDDEII</sequence>
<evidence type="ECO:0000256" key="1">
    <source>
        <dbReference type="ARBA" id="ARBA00004141"/>
    </source>
</evidence>
<name>A0A8J2X4X8_ZYGB2</name>
<evidence type="ECO:0000256" key="4">
    <source>
        <dbReference type="ARBA" id="ARBA00023136"/>
    </source>
</evidence>
<dbReference type="GO" id="GO:0016192">
    <property type="term" value="P:vesicle-mediated transport"/>
    <property type="evidence" value="ECO:0007669"/>
    <property type="project" value="TreeGrafter"/>
</dbReference>
<dbReference type="EMBL" id="HG316454">
    <property type="protein sequence ID" value="CDF87375.1"/>
    <property type="molecule type" value="Genomic_DNA"/>
</dbReference>
<gene>
    <name evidence="6" type="ORF">BN860_04962g</name>
</gene>
<dbReference type="InterPro" id="IPR013714">
    <property type="entry name" value="Golgi_TVP15"/>
</dbReference>
<evidence type="ECO:0000313" key="6">
    <source>
        <dbReference type="EMBL" id="CDF87375.1"/>
    </source>
</evidence>
<dbReference type="PANTHER" id="PTHR28128:SF1">
    <property type="entry name" value="GOLGI APPARATUS MEMBRANE PROTEIN TVP15"/>
    <property type="match status" value="1"/>
</dbReference>
<feature type="transmembrane region" description="Helical" evidence="5">
    <location>
        <begin position="12"/>
        <end position="33"/>
    </location>
</feature>
<evidence type="ECO:0000256" key="5">
    <source>
        <dbReference type="SAM" id="Phobius"/>
    </source>
</evidence>